<organism evidence="1 2">
    <name type="scientific">Pseudobacter ginsenosidimutans</name>
    <dbReference type="NCBI Taxonomy" id="661488"/>
    <lineage>
        <taxon>Bacteria</taxon>
        <taxon>Pseudomonadati</taxon>
        <taxon>Bacteroidota</taxon>
        <taxon>Chitinophagia</taxon>
        <taxon>Chitinophagales</taxon>
        <taxon>Chitinophagaceae</taxon>
        <taxon>Pseudobacter</taxon>
    </lineage>
</organism>
<accession>A0A4Q7N4X9</accession>
<reference evidence="1 2" key="1">
    <citation type="submission" date="2019-02" db="EMBL/GenBank/DDBJ databases">
        <title>Genomic Encyclopedia of Type Strains, Phase IV (KMG-IV): sequencing the most valuable type-strain genomes for metagenomic binning, comparative biology and taxonomic classification.</title>
        <authorList>
            <person name="Goeker M."/>
        </authorList>
    </citation>
    <scope>NUCLEOTIDE SEQUENCE [LARGE SCALE GENOMIC DNA]</scope>
    <source>
        <strain evidence="1 2">DSM 18116</strain>
    </source>
</reference>
<name>A0A4Q7N4X9_9BACT</name>
<comment type="caution">
    <text evidence="1">The sequence shown here is derived from an EMBL/GenBank/DDBJ whole genome shotgun (WGS) entry which is preliminary data.</text>
</comment>
<sequence length="34" mass="4055">MIIFFLALPTPALIDKQELLYLNYQPVYQFHSQV</sequence>
<dbReference type="EMBL" id="SGXA01000001">
    <property type="protein sequence ID" value="RZS76076.1"/>
    <property type="molecule type" value="Genomic_DNA"/>
</dbReference>
<evidence type="ECO:0000313" key="2">
    <source>
        <dbReference type="Proteomes" id="UP000293874"/>
    </source>
</evidence>
<proteinExistence type="predicted"/>
<evidence type="ECO:0000313" key="1">
    <source>
        <dbReference type="EMBL" id="RZS76076.1"/>
    </source>
</evidence>
<dbReference type="Proteomes" id="UP000293874">
    <property type="component" value="Unassembled WGS sequence"/>
</dbReference>
<gene>
    <name evidence="1" type="ORF">EV199_1953</name>
</gene>
<dbReference type="AlphaFoldDB" id="A0A4Q7N4X9"/>
<keyword evidence="2" id="KW-1185">Reference proteome</keyword>
<protein>
    <submittedName>
        <fullName evidence="1">Uncharacterized protein</fullName>
    </submittedName>
</protein>